<keyword evidence="1" id="KW-0732">Signal</keyword>
<dbReference type="EMBL" id="PDEP01000003">
    <property type="protein sequence ID" value="PEN08406.1"/>
    <property type="molecule type" value="Genomic_DNA"/>
</dbReference>
<evidence type="ECO:0000313" key="2">
    <source>
        <dbReference type="EMBL" id="PEN08406.1"/>
    </source>
</evidence>
<reference evidence="2 3" key="1">
    <citation type="submission" date="2017-10" db="EMBL/GenBank/DDBJ databases">
        <title>Draft genome of Longimonas halophila.</title>
        <authorList>
            <person name="Goh K.M."/>
            <person name="Shamsir M.S."/>
            <person name="Lim S.W."/>
        </authorList>
    </citation>
    <scope>NUCLEOTIDE SEQUENCE [LARGE SCALE GENOMIC DNA]</scope>
    <source>
        <strain evidence="2 3">KCTC 42399</strain>
    </source>
</reference>
<name>A0A2H3NND7_9BACT</name>
<dbReference type="AlphaFoldDB" id="A0A2H3NND7"/>
<keyword evidence="3" id="KW-1185">Reference proteome</keyword>
<feature type="chain" id="PRO_5013924451" evidence="1">
    <location>
        <begin position="21"/>
        <end position="510"/>
    </location>
</feature>
<evidence type="ECO:0000256" key="1">
    <source>
        <dbReference type="SAM" id="SignalP"/>
    </source>
</evidence>
<gene>
    <name evidence="2" type="ORF">CRI93_04645</name>
</gene>
<comment type="caution">
    <text evidence="2">The sequence shown here is derived from an EMBL/GenBank/DDBJ whole genome shotgun (WGS) entry which is preliminary data.</text>
</comment>
<accession>A0A2H3NND7</accession>
<proteinExistence type="predicted"/>
<protein>
    <submittedName>
        <fullName evidence="2">Uncharacterized protein</fullName>
    </submittedName>
</protein>
<sequence length="510" mass="56780">MLSVLLPVVLLVASVLPASAQSPSSESRLIPTPVAPSVQDVQVRIERGEDVVQAPSLWYQEGNAPPDSLGLIGIPRGPHDRHAVTFRDARYGFDVNLQHATLMRNGDVTEVRISPEVLRGERTARFIIRPPADDFYDVAYPAGIEALETVPGEQTVIDVYEWYTGANSRALSLAPVRATTRRLNDLPLTRELHGKLQSTAPGGERVSFYLTVRQDLPLERTEPRELALFQPISVERPAPQVTRREIVYRDRPSQAKLEWITRVGFMAGANRATLPRNPNREYSATRGRGDITTALRWHTSEDLWFQAGVFAISQPTISSDGDHHDVPYGAQFATRIGQQRAFMFIGDAALEDTPFQQQNFGKSDQRLRMLMGVDVQRPGYAYRVVLGPTYFRDRPSIFETRPDARQAGVSLLAQWVRPFQLGAAPLVLDAWGQADQSWGFITDAGSANTQGTARLALRYRFDLGISTMELGPVLMTQHHRSRFDGVDGISEWSVLGGIELKTNVRLFSGL</sequence>
<organism evidence="2 3">
    <name type="scientific">Longimonas halophila</name>
    <dbReference type="NCBI Taxonomy" id="1469170"/>
    <lineage>
        <taxon>Bacteria</taxon>
        <taxon>Pseudomonadati</taxon>
        <taxon>Rhodothermota</taxon>
        <taxon>Rhodothermia</taxon>
        <taxon>Rhodothermales</taxon>
        <taxon>Salisaetaceae</taxon>
        <taxon>Longimonas</taxon>
    </lineage>
</organism>
<feature type="signal peptide" evidence="1">
    <location>
        <begin position="1"/>
        <end position="20"/>
    </location>
</feature>
<dbReference type="Proteomes" id="UP000221024">
    <property type="component" value="Unassembled WGS sequence"/>
</dbReference>
<evidence type="ECO:0000313" key="3">
    <source>
        <dbReference type="Proteomes" id="UP000221024"/>
    </source>
</evidence>